<protein>
    <recommendedName>
        <fullName evidence="3">Transposase</fullName>
    </recommendedName>
</protein>
<name>A0AB33R5W9_STREQ</name>
<sequence length="31" mass="3617">MKDLTSLFSDYFTEKLISLTKKTSKMKLATF</sequence>
<evidence type="ECO:0000313" key="1">
    <source>
        <dbReference type="EMBL" id="CCI62225.1"/>
    </source>
</evidence>
<organism evidence="1 2">
    <name type="scientific">Streptococcus dysgalactiae subsp. equisimilis AC-2713</name>
    <dbReference type="NCBI Taxonomy" id="759913"/>
    <lineage>
        <taxon>Bacteria</taxon>
        <taxon>Bacillati</taxon>
        <taxon>Bacillota</taxon>
        <taxon>Bacilli</taxon>
        <taxon>Lactobacillales</taxon>
        <taxon>Streptococcaceae</taxon>
        <taxon>Streptococcus</taxon>
    </lineage>
</organism>
<accession>A0AB33R5W9</accession>
<proteinExistence type="predicted"/>
<reference evidence="1 2" key="1">
    <citation type="submission" date="2012-05" db="EMBL/GenBank/DDBJ databases">
        <title>Complete genome sequence of a Streptococcus dysgalactiae subsp. equisimilis strain possessing Lancefield's group A antigen.</title>
        <authorList>
            <person name="Luetticken R."/>
            <person name="Bruellhoff K."/>
            <person name="Van der Linden M."/>
            <person name="Peltroche-Llacsahuanga H."/>
            <person name="Blom J."/>
            <person name="Weber-Lehmann J."/>
            <person name="Ferretti J.J."/>
            <person name="McShan W.M."/>
        </authorList>
    </citation>
    <scope>NUCLEOTIDE SEQUENCE [LARGE SCALE GENOMIC DNA]</scope>
    <source>
        <strain evidence="1 2">AC-2713</strain>
    </source>
</reference>
<dbReference type="AlphaFoldDB" id="A0AB33R5W9"/>
<dbReference type="KEGG" id="sdc:SDSE_0727"/>
<gene>
    <name evidence="1" type="ORF">SDSE_0727</name>
</gene>
<dbReference type="EMBL" id="HE858529">
    <property type="protein sequence ID" value="CCI62225.1"/>
    <property type="molecule type" value="Genomic_DNA"/>
</dbReference>
<evidence type="ECO:0008006" key="3">
    <source>
        <dbReference type="Google" id="ProtNLM"/>
    </source>
</evidence>
<dbReference type="Proteomes" id="UP000009215">
    <property type="component" value="Chromosome"/>
</dbReference>
<evidence type="ECO:0000313" key="2">
    <source>
        <dbReference type="Proteomes" id="UP000009215"/>
    </source>
</evidence>